<dbReference type="InterPro" id="IPR012292">
    <property type="entry name" value="Globin/Proto"/>
</dbReference>
<dbReference type="Proteomes" id="UP000434580">
    <property type="component" value="Unassembled WGS sequence"/>
</dbReference>
<evidence type="ECO:0000256" key="2">
    <source>
        <dbReference type="ARBA" id="ARBA00022448"/>
    </source>
</evidence>
<dbReference type="Pfam" id="PF01152">
    <property type="entry name" value="Bac_globin"/>
    <property type="match status" value="1"/>
</dbReference>
<protein>
    <submittedName>
        <fullName evidence="8">Group 2 truncated hemoglobin YjbI</fullName>
    </submittedName>
</protein>
<evidence type="ECO:0000256" key="4">
    <source>
        <dbReference type="ARBA" id="ARBA00022723"/>
    </source>
</evidence>
<evidence type="ECO:0000256" key="5">
    <source>
        <dbReference type="ARBA" id="ARBA00023004"/>
    </source>
</evidence>
<dbReference type="Gene3D" id="1.10.490.10">
    <property type="entry name" value="Globins"/>
    <property type="match status" value="1"/>
</dbReference>
<keyword evidence="3" id="KW-0349">Heme</keyword>
<dbReference type="InterPro" id="IPR044203">
    <property type="entry name" value="GlbO/GLB3-like"/>
</dbReference>
<dbReference type="GO" id="GO:0019825">
    <property type="term" value="F:oxygen binding"/>
    <property type="evidence" value="ECO:0007669"/>
    <property type="project" value="InterPro"/>
</dbReference>
<keyword evidence="4" id="KW-0479">Metal-binding</keyword>
<reference evidence="8 9" key="1">
    <citation type="submission" date="2019-11" db="EMBL/GenBank/DDBJ databases">
        <authorList>
            <person name="Holert J."/>
        </authorList>
    </citation>
    <scope>NUCLEOTIDE SEQUENCE [LARGE SCALE GENOMIC DNA]</scope>
    <source>
        <strain evidence="8">BC5_2</strain>
    </source>
</reference>
<accession>A0A5S9QFV7</accession>
<evidence type="ECO:0000256" key="3">
    <source>
        <dbReference type="ARBA" id="ARBA00022617"/>
    </source>
</evidence>
<dbReference type="GO" id="GO:0005344">
    <property type="term" value="F:oxygen carrier activity"/>
    <property type="evidence" value="ECO:0007669"/>
    <property type="project" value="InterPro"/>
</dbReference>
<dbReference type="PROSITE" id="PS01213">
    <property type="entry name" value="GLOBIN_FAM_2"/>
    <property type="match status" value="1"/>
</dbReference>
<feature type="compositionally biased region" description="Polar residues" evidence="7">
    <location>
        <begin position="1"/>
        <end position="18"/>
    </location>
</feature>
<evidence type="ECO:0000256" key="6">
    <source>
        <dbReference type="ARBA" id="ARBA00034496"/>
    </source>
</evidence>
<evidence type="ECO:0000313" key="9">
    <source>
        <dbReference type="Proteomes" id="UP000434580"/>
    </source>
</evidence>
<evidence type="ECO:0000313" key="8">
    <source>
        <dbReference type="EMBL" id="CAA0117464.1"/>
    </source>
</evidence>
<name>A0A5S9QFV7_9GAMM</name>
<dbReference type="AlphaFoldDB" id="A0A5S9QFV7"/>
<sequence length="154" mass="17409">MQIQEPQKNTELPDNQTDLDAGGESLVFGEGDGSFQAAGGEAGLQDLVADFYRIMGERPDARRVHGMHSDAEEVSVDKLARFLSGWLGGPKRYREKYGKIHIPQAHRHLDIGVEERDAWLNCMKEAIDLQPYTPEFKTYLIAQLRVPAERSRTR</sequence>
<dbReference type="SUPFAM" id="SSF46458">
    <property type="entry name" value="Globin-like"/>
    <property type="match status" value="1"/>
</dbReference>
<evidence type="ECO:0000256" key="7">
    <source>
        <dbReference type="SAM" id="MobiDB-lite"/>
    </source>
</evidence>
<comment type="cofactor">
    <cofactor evidence="1">
        <name>heme</name>
        <dbReference type="ChEBI" id="CHEBI:30413"/>
    </cofactor>
</comment>
<gene>
    <name evidence="8" type="primary">yjbI_1</name>
    <name evidence="8" type="ORF">DPBNPPHM_02278</name>
</gene>
<keyword evidence="5" id="KW-0408">Iron</keyword>
<evidence type="ECO:0000256" key="1">
    <source>
        <dbReference type="ARBA" id="ARBA00001971"/>
    </source>
</evidence>
<dbReference type="EMBL" id="CACSII010000019">
    <property type="protein sequence ID" value="CAA0117464.1"/>
    <property type="molecule type" value="Genomic_DNA"/>
</dbReference>
<dbReference type="CDD" id="cd14773">
    <property type="entry name" value="TrHb2_PhHbO-like_O"/>
    <property type="match status" value="1"/>
</dbReference>
<dbReference type="OrthoDB" id="9790913at2"/>
<proteinExistence type="inferred from homology"/>
<dbReference type="PANTHER" id="PTHR47366:SF1">
    <property type="entry name" value="TWO-ON-TWO HEMOGLOBIN-3"/>
    <property type="match status" value="1"/>
</dbReference>
<dbReference type="GO" id="GO:0020037">
    <property type="term" value="F:heme binding"/>
    <property type="evidence" value="ECO:0007669"/>
    <property type="project" value="InterPro"/>
</dbReference>
<dbReference type="InterPro" id="IPR019795">
    <property type="entry name" value="Globin_bac-like_CS"/>
</dbReference>
<comment type="similarity">
    <text evidence="6">Belongs to the truncated hemoglobin family. Group II subfamily.</text>
</comment>
<keyword evidence="2" id="KW-0813">Transport</keyword>
<dbReference type="InterPro" id="IPR009050">
    <property type="entry name" value="Globin-like_sf"/>
</dbReference>
<organism evidence="8 9">
    <name type="scientific">BD1-7 clade bacterium</name>
    <dbReference type="NCBI Taxonomy" id="2029982"/>
    <lineage>
        <taxon>Bacteria</taxon>
        <taxon>Pseudomonadati</taxon>
        <taxon>Pseudomonadota</taxon>
        <taxon>Gammaproteobacteria</taxon>
        <taxon>Cellvibrionales</taxon>
        <taxon>Spongiibacteraceae</taxon>
        <taxon>BD1-7 clade</taxon>
    </lineage>
</organism>
<feature type="region of interest" description="Disordered" evidence="7">
    <location>
        <begin position="1"/>
        <end position="23"/>
    </location>
</feature>
<dbReference type="GO" id="GO:0046872">
    <property type="term" value="F:metal ion binding"/>
    <property type="evidence" value="ECO:0007669"/>
    <property type="project" value="UniProtKB-KW"/>
</dbReference>
<dbReference type="PANTHER" id="PTHR47366">
    <property type="entry name" value="TWO-ON-TWO HEMOGLOBIN-3"/>
    <property type="match status" value="1"/>
</dbReference>
<dbReference type="InterPro" id="IPR001486">
    <property type="entry name" value="Hemoglobin_trunc"/>
</dbReference>